<dbReference type="Gene3D" id="1.10.10.10">
    <property type="entry name" value="Winged helix-like DNA-binding domain superfamily/Winged helix DNA-binding domain"/>
    <property type="match status" value="1"/>
</dbReference>
<dbReference type="AlphaFoldDB" id="A0A846QVR6"/>
<dbReference type="Gene3D" id="1.10.1740.10">
    <property type="match status" value="1"/>
</dbReference>
<dbReference type="SUPFAM" id="SSF88659">
    <property type="entry name" value="Sigma3 and sigma4 domains of RNA polymerase sigma factors"/>
    <property type="match status" value="1"/>
</dbReference>
<name>A0A846QVR6_9FLAO</name>
<organism evidence="1 2">
    <name type="scientific">Saonia flava</name>
    <dbReference type="NCBI Taxonomy" id="523696"/>
    <lineage>
        <taxon>Bacteria</taxon>
        <taxon>Pseudomonadati</taxon>
        <taxon>Bacteroidota</taxon>
        <taxon>Flavobacteriia</taxon>
        <taxon>Flavobacteriales</taxon>
        <taxon>Flavobacteriaceae</taxon>
        <taxon>Saonia</taxon>
    </lineage>
</organism>
<gene>
    <name evidence="1" type="ORF">GGR42_000845</name>
</gene>
<dbReference type="EMBL" id="JAATJJ010000001">
    <property type="protein sequence ID" value="NJB70383.1"/>
    <property type="molecule type" value="Genomic_DNA"/>
</dbReference>
<evidence type="ECO:0000313" key="1">
    <source>
        <dbReference type="EMBL" id="NJB70383.1"/>
    </source>
</evidence>
<protein>
    <submittedName>
        <fullName evidence="1">RNA polymerase sigma factor (Sigma-70 family)</fullName>
    </submittedName>
</protein>
<accession>A0A846QVR6</accession>
<keyword evidence="2" id="KW-1185">Reference proteome</keyword>
<reference evidence="1 2" key="1">
    <citation type="submission" date="2020-03" db="EMBL/GenBank/DDBJ databases">
        <title>Genomic Encyclopedia of Type Strains, Phase IV (KMG-IV): sequencing the most valuable type-strain genomes for metagenomic binning, comparative biology and taxonomic classification.</title>
        <authorList>
            <person name="Goeker M."/>
        </authorList>
    </citation>
    <scope>NUCLEOTIDE SEQUENCE [LARGE SCALE GENOMIC DNA]</scope>
    <source>
        <strain evidence="1 2">DSM 29762</strain>
    </source>
</reference>
<dbReference type="InterPro" id="IPR013324">
    <property type="entry name" value="RNA_pol_sigma_r3/r4-like"/>
</dbReference>
<comment type="caution">
    <text evidence="1">The sequence shown here is derived from an EMBL/GenBank/DDBJ whole genome shotgun (WGS) entry which is preliminary data.</text>
</comment>
<proteinExistence type="predicted"/>
<dbReference type="InterPro" id="IPR036388">
    <property type="entry name" value="WH-like_DNA-bd_sf"/>
</dbReference>
<dbReference type="Proteomes" id="UP000590442">
    <property type="component" value="Unassembled WGS sequence"/>
</dbReference>
<evidence type="ECO:0000313" key="2">
    <source>
        <dbReference type="Proteomes" id="UP000590442"/>
    </source>
</evidence>
<sequence>MESTLNYNKKEFHVFVANIFPNLVKFREEKDKTSFNELLIKVLPEVKRYVTKRLNTAISKGNIPRGKYKTDDFVDQLFIEVYEHLEEVENKKDFHSWLFKKADELLEERMVEEEFDSLFFENIDDYSKAEWDDMAEKYTMDGDGDLIMVDELDDISYRKHDYISKNIFLDDANKNLMAKLDKDLGKENILKHTEMVLHHLSPSTRAVFDLFTEQHFDLKEIATIRNHTVQEVEALLEEARKSLESSFYNRYIKNM</sequence>
<dbReference type="RefSeq" id="WP_167961152.1">
    <property type="nucleotide sequence ID" value="NZ_JAATJJ010000001.1"/>
</dbReference>